<dbReference type="AlphaFoldDB" id="G2YHU9"/>
<gene>
    <name evidence="1" type="ORF">BofuT4_uP015920.1</name>
</gene>
<reference evidence="2" key="1">
    <citation type="journal article" date="2011" name="PLoS Genet.">
        <title>Genomic analysis of the necrotrophic fungal pathogens Sclerotinia sclerotiorum and Botrytis cinerea.</title>
        <authorList>
            <person name="Amselem J."/>
            <person name="Cuomo C.A."/>
            <person name="van Kan J.A."/>
            <person name="Viaud M."/>
            <person name="Benito E.P."/>
            <person name="Couloux A."/>
            <person name="Coutinho P.M."/>
            <person name="de Vries R.P."/>
            <person name="Dyer P.S."/>
            <person name="Fillinger S."/>
            <person name="Fournier E."/>
            <person name="Gout L."/>
            <person name="Hahn M."/>
            <person name="Kohn L."/>
            <person name="Lapalu N."/>
            <person name="Plummer K.M."/>
            <person name="Pradier J.M."/>
            <person name="Quevillon E."/>
            <person name="Sharon A."/>
            <person name="Simon A."/>
            <person name="ten Have A."/>
            <person name="Tudzynski B."/>
            <person name="Tudzynski P."/>
            <person name="Wincker P."/>
            <person name="Andrew M."/>
            <person name="Anthouard V."/>
            <person name="Beever R.E."/>
            <person name="Beffa R."/>
            <person name="Benoit I."/>
            <person name="Bouzid O."/>
            <person name="Brault B."/>
            <person name="Chen Z."/>
            <person name="Choquer M."/>
            <person name="Collemare J."/>
            <person name="Cotton P."/>
            <person name="Danchin E.G."/>
            <person name="Da Silva C."/>
            <person name="Gautier A."/>
            <person name="Giraud C."/>
            <person name="Giraud T."/>
            <person name="Gonzalez C."/>
            <person name="Grossetete S."/>
            <person name="Guldener U."/>
            <person name="Henrissat B."/>
            <person name="Howlett B.J."/>
            <person name="Kodira C."/>
            <person name="Kretschmer M."/>
            <person name="Lappartient A."/>
            <person name="Leroch M."/>
            <person name="Levis C."/>
            <person name="Mauceli E."/>
            <person name="Neuveglise C."/>
            <person name="Oeser B."/>
            <person name="Pearson M."/>
            <person name="Poulain J."/>
            <person name="Poussereau N."/>
            <person name="Quesneville H."/>
            <person name="Rascle C."/>
            <person name="Schumacher J."/>
            <person name="Segurens B."/>
            <person name="Sexton A."/>
            <person name="Silva E."/>
            <person name="Sirven C."/>
            <person name="Soanes D.M."/>
            <person name="Talbot N.J."/>
            <person name="Templeton M."/>
            <person name="Yandava C."/>
            <person name="Yarden O."/>
            <person name="Zeng Q."/>
            <person name="Rollins J.A."/>
            <person name="Lebrun M.H."/>
            <person name="Dickman M."/>
        </authorList>
    </citation>
    <scope>NUCLEOTIDE SEQUENCE [LARGE SCALE GENOMIC DNA]</scope>
    <source>
        <strain evidence="2">T4</strain>
    </source>
</reference>
<name>G2YHU9_BOTF4</name>
<dbReference type="HOGENOM" id="CLU_3013957_0_0_1"/>
<accession>G2YHU9</accession>
<evidence type="ECO:0000313" key="2">
    <source>
        <dbReference type="Proteomes" id="UP000008177"/>
    </source>
</evidence>
<proteinExistence type="predicted"/>
<evidence type="ECO:0000313" key="1">
    <source>
        <dbReference type="EMBL" id="CCD51286.1"/>
    </source>
</evidence>
<dbReference type="EMBL" id="FQ790337">
    <property type="protein sequence ID" value="CCD51286.1"/>
    <property type="molecule type" value="Genomic_DNA"/>
</dbReference>
<dbReference type="InParanoid" id="G2YHU9"/>
<dbReference type="Proteomes" id="UP000008177">
    <property type="component" value="Unplaced contigs"/>
</dbReference>
<protein>
    <submittedName>
        <fullName evidence="1">Uncharacterized protein</fullName>
    </submittedName>
</protein>
<sequence>MQRRKYETFNTGKSKKSSHTTSYQIILEIWQFFTSQTRGIQARRAGKLEGKGKKFL</sequence>
<organism evidence="1 2">
    <name type="scientific">Botryotinia fuckeliana (strain T4)</name>
    <name type="common">Noble rot fungus</name>
    <name type="synonym">Botrytis cinerea</name>
    <dbReference type="NCBI Taxonomy" id="999810"/>
    <lineage>
        <taxon>Eukaryota</taxon>
        <taxon>Fungi</taxon>
        <taxon>Dikarya</taxon>
        <taxon>Ascomycota</taxon>
        <taxon>Pezizomycotina</taxon>
        <taxon>Leotiomycetes</taxon>
        <taxon>Helotiales</taxon>
        <taxon>Sclerotiniaceae</taxon>
        <taxon>Botrytis</taxon>
    </lineage>
</organism>